<proteinExistence type="predicted"/>
<organism evidence="1 2">
    <name type="scientific">Neobacillus niacini</name>
    <dbReference type="NCBI Taxonomy" id="86668"/>
    <lineage>
        <taxon>Bacteria</taxon>
        <taxon>Bacillati</taxon>
        <taxon>Bacillota</taxon>
        <taxon>Bacilli</taxon>
        <taxon>Bacillales</taxon>
        <taxon>Bacillaceae</taxon>
        <taxon>Neobacillus</taxon>
    </lineage>
</organism>
<comment type="caution">
    <text evidence="1">The sequence shown here is derived from an EMBL/GenBank/DDBJ whole genome shotgun (WGS) entry which is preliminary data.</text>
</comment>
<evidence type="ECO:0000313" key="1">
    <source>
        <dbReference type="EMBL" id="NYE08549.1"/>
    </source>
</evidence>
<gene>
    <name evidence="1" type="ORF">F4694_005397</name>
</gene>
<protein>
    <submittedName>
        <fullName evidence="1">Uncharacterized protein</fullName>
    </submittedName>
</protein>
<reference evidence="2" key="2">
    <citation type="submission" date="2020-08" db="EMBL/GenBank/DDBJ databases">
        <title>The Agave Microbiome: Exploring the role of microbial communities in plant adaptations to desert environments.</title>
        <authorList>
            <person name="Partida-Martinez L.P."/>
        </authorList>
    </citation>
    <scope>NUCLEOTIDE SEQUENCE [LARGE SCALE GENOMIC DNA]</scope>
    <source>
        <strain evidence="2">AT2.8</strain>
    </source>
</reference>
<dbReference type="AlphaFoldDB" id="A0A852TJU1"/>
<name>A0A852TJU1_9BACI</name>
<dbReference type="EMBL" id="JACCBX010000014">
    <property type="protein sequence ID" value="NYE08549.1"/>
    <property type="molecule type" value="Genomic_DNA"/>
</dbReference>
<sequence length="68" mass="8079">MNNAGREEILAGKSFFMKNIIIKYVYFLEFRLFLSSITRVRWSPDFFQLIGHAFEVNLQVNESLVFSR</sequence>
<evidence type="ECO:0000313" key="2">
    <source>
        <dbReference type="Proteomes" id="UP000548423"/>
    </source>
</evidence>
<reference evidence="2" key="1">
    <citation type="submission" date="2020-07" db="EMBL/GenBank/DDBJ databases">
        <authorList>
            <person name="Partida-Martinez L."/>
            <person name="Huntemann M."/>
            <person name="Clum A."/>
            <person name="Wang J."/>
            <person name="Palaniappan K."/>
            <person name="Ritter S."/>
            <person name="Chen I.-M."/>
            <person name="Stamatis D."/>
            <person name="Reddy T."/>
            <person name="O'Malley R."/>
            <person name="Daum C."/>
            <person name="Shapiro N."/>
            <person name="Ivanova N."/>
            <person name="Kyrpides N."/>
            <person name="Woyke T."/>
        </authorList>
    </citation>
    <scope>NUCLEOTIDE SEQUENCE [LARGE SCALE GENOMIC DNA]</scope>
    <source>
        <strain evidence="2">AT2.8</strain>
    </source>
</reference>
<dbReference type="Proteomes" id="UP000548423">
    <property type="component" value="Unassembled WGS sequence"/>
</dbReference>
<accession>A0A852TJU1</accession>